<dbReference type="Proteomes" id="UP001522868">
    <property type="component" value="Unassembled WGS sequence"/>
</dbReference>
<dbReference type="EMBL" id="JALPTH010000024">
    <property type="protein sequence ID" value="MCK8680183.1"/>
    <property type="molecule type" value="Genomic_DNA"/>
</dbReference>
<evidence type="ECO:0000313" key="1">
    <source>
        <dbReference type="EMBL" id="MCK8680183.1"/>
    </source>
</evidence>
<keyword evidence="2" id="KW-1185">Reference proteome</keyword>
<comment type="caution">
    <text evidence="1">The sequence shown here is derived from an EMBL/GenBank/DDBJ whole genome shotgun (WGS) entry which is preliminary data.</text>
</comment>
<proteinExistence type="predicted"/>
<reference evidence="1 2" key="1">
    <citation type="submission" date="2022-04" db="EMBL/GenBank/DDBJ databases">
        <title>Streptomyces sp. nov. LCR6-01 isolated from Lichen of Dirinaria sp.</title>
        <authorList>
            <person name="Kanchanasin P."/>
            <person name="Tanasupawat S."/>
            <person name="Phongsopitanun W."/>
        </authorList>
    </citation>
    <scope>NUCLEOTIDE SEQUENCE [LARGE SCALE GENOMIC DNA]</scope>
    <source>
        <strain evidence="1 2">LCR6-01</strain>
    </source>
</reference>
<dbReference type="RefSeq" id="WP_248635998.1">
    <property type="nucleotide sequence ID" value="NZ_JALPTH010000024.1"/>
</dbReference>
<accession>A0ABT0IFS6</accession>
<name>A0ABT0IFS6_9ACTN</name>
<organism evidence="1 2">
    <name type="scientific">Streptomyces lichenis</name>
    <dbReference type="NCBI Taxonomy" id="2306967"/>
    <lineage>
        <taxon>Bacteria</taxon>
        <taxon>Bacillati</taxon>
        <taxon>Actinomycetota</taxon>
        <taxon>Actinomycetes</taxon>
        <taxon>Kitasatosporales</taxon>
        <taxon>Streptomycetaceae</taxon>
        <taxon>Streptomyces</taxon>
    </lineage>
</organism>
<evidence type="ECO:0000313" key="2">
    <source>
        <dbReference type="Proteomes" id="UP001522868"/>
    </source>
</evidence>
<protein>
    <submittedName>
        <fullName evidence="1">Uncharacterized protein</fullName>
    </submittedName>
</protein>
<sequence>MTGNPRLMRGGTLVGELRPSGMDMPLLLHDFLPGPGWAEVGPYFEAMNAVGPHDAEERLLERAIAAIVALGLTLEHPDGGRTLRVHQECVLRIEDGEASVRYWVQPYEEGSAK</sequence>
<gene>
    <name evidence="1" type="ORF">M1O15_22840</name>
</gene>